<accession>A0A9J5XR92</accession>
<name>A0A9J5XR92_SOLCO</name>
<evidence type="ECO:0000313" key="1">
    <source>
        <dbReference type="EMBL" id="KAG5589876.1"/>
    </source>
</evidence>
<dbReference type="EMBL" id="JACXVP010000008">
    <property type="protein sequence ID" value="KAG5589876.1"/>
    <property type="molecule type" value="Genomic_DNA"/>
</dbReference>
<dbReference type="Proteomes" id="UP000824120">
    <property type="component" value="Chromosome 8"/>
</dbReference>
<proteinExistence type="predicted"/>
<gene>
    <name evidence="1" type="ORF">H5410_040390</name>
</gene>
<keyword evidence="2" id="KW-1185">Reference proteome</keyword>
<evidence type="ECO:0000313" key="2">
    <source>
        <dbReference type="Proteomes" id="UP000824120"/>
    </source>
</evidence>
<reference evidence="1 2" key="1">
    <citation type="submission" date="2020-09" db="EMBL/GenBank/DDBJ databases">
        <title>De no assembly of potato wild relative species, Solanum commersonii.</title>
        <authorList>
            <person name="Cho K."/>
        </authorList>
    </citation>
    <scope>NUCLEOTIDE SEQUENCE [LARGE SCALE GENOMIC DNA]</scope>
    <source>
        <strain evidence="1">LZ3.2</strain>
        <tissue evidence="1">Leaf</tissue>
    </source>
</reference>
<sequence length="91" mass="10757">MRKSTELLKILKMWRRSDCGIEKRFVYSRNTTFSWSILNIKLENMRVVDEDKYPHMFGDALHLASLSPSLFVRIDLLKASFWPSLSQFNNS</sequence>
<comment type="caution">
    <text evidence="1">The sequence shown here is derived from an EMBL/GenBank/DDBJ whole genome shotgun (WGS) entry which is preliminary data.</text>
</comment>
<dbReference type="AlphaFoldDB" id="A0A9J5XR92"/>
<protein>
    <submittedName>
        <fullName evidence="1">Uncharacterized protein</fullName>
    </submittedName>
</protein>
<organism evidence="1 2">
    <name type="scientific">Solanum commersonii</name>
    <name type="common">Commerson's wild potato</name>
    <name type="synonym">Commerson's nightshade</name>
    <dbReference type="NCBI Taxonomy" id="4109"/>
    <lineage>
        <taxon>Eukaryota</taxon>
        <taxon>Viridiplantae</taxon>
        <taxon>Streptophyta</taxon>
        <taxon>Embryophyta</taxon>
        <taxon>Tracheophyta</taxon>
        <taxon>Spermatophyta</taxon>
        <taxon>Magnoliopsida</taxon>
        <taxon>eudicotyledons</taxon>
        <taxon>Gunneridae</taxon>
        <taxon>Pentapetalae</taxon>
        <taxon>asterids</taxon>
        <taxon>lamiids</taxon>
        <taxon>Solanales</taxon>
        <taxon>Solanaceae</taxon>
        <taxon>Solanoideae</taxon>
        <taxon>Solaneae</taxon>
        <taxon>Solanum</taxon>
    </lineage>
</organism>